<dbReference type="EMBL" id="JXTI01000018">
    <property type="protein sequence ID" value="KWX14955.1"/>
    <property type="molecule type" value="Genomic_DNA"/>
</dbReference>
<evidence type="ECO:0000313" key="3">
    <source>
        <dbReference type="Proteomes" id="UP000070089"/>
    </source>
</evidence>
<accession>A0A132NY10</accession>
<dbReference type="OrthoDB" id="10251774at2759"/>
<evidence type="ECO:0000313" key="2">
    <source>
        <dbReference type="EMBL" id="KWX14955.1"/>
    </source>
</evidence>
<feature type="compositionally biased region" description="Polar residues" evidence="1">
    <location>
        <begin position="154"/>
        <end position="169"/>
    </location>
</feature>
<sequence>MIYTMHNMVVSAPSKRLEWGTWKAGTAFTLGILSLKFSDHSAMYRSGPLTLDNESTDKYLPTTKPKKSTREIVVKDFLTMNKNMENVRRNSPYHSGTSQYVPPSKNKDAVVYKKINSPVRRSPEQKKPKPNVIFSPVQLPPEPEESRRRPFVPQINNSQSHLLSPSRPSAKSPMRGMSPSRQALNRPVTINSPMRSSQQDYTYELSAPADLGLSRSISQSQYRSPSRRGKNSIINVSVRSPSNSRVAAYNEIQRLTFSPMSTSTRCRSEMDRDILSDNRDAISTITRKSTTIKAPMRSEHYLLPSRRKYQQNYTINLK</sequence>
<feature type="compositionally biased region" description="Polar residues" evidence="1">
    <location>
        <begin position="92"/>
        <end position="101"/>
    </location>
</feature>
<gene>
    <name evidence="2" type="ORF">QR46_1012</name>
</gene>
<reference evidence="2 3" key="1">
    <citation type="journal article" date="2015" name="Mol. Biochem. Parasitol.">
        <title>Identification of polymorphic genes for use in assemblage B genotyping assays through comparative genomics of multiple assemblage B Giardia duodenalis isolates.</title>
        <authorList>
            <person name="Wielinga C."/>
            <person name="Thompson R.C."/>
            <person name="Monis P."/>
            <person name="Ryan U."/>
        </authorList>
    </citation>
    <scope>NUCLEOTIDE SEQUENCE [LARGE SCALE GENOMIC DNA]</scope>
    <source>
        <strain evidence="2 3">BAH15c1</strain>
    </source>
</reference>
<evidence type="ECO:0000256" key="1">
    <source>
        <dbReference type="SAM" id="MobiDB-lite"/>
    </source>
</evidence>
<dbReference type="Proteomes" id="UP000070089">
    <property type="component" value="Unassembled WGS sequence"/>
</dbReference>
<dbReference type="AlphaFoldDB" id="A0A132NY10"/>
<name>A0A132NY10_GIAIN</name>
<feature type="compositionally biased region" description="Polar residues" evidence="1">
    <location>
        <begin position="179"/>
        <end position="194"/>
    </location>
</feature>
<feature type="region of interest" description="Disordered" evidence="1">
    <location>
        <begin position="84"/>
        <end position="194"/>
    </location>
</feature>
<organism evidence="2 3">
    <name type="scientific">Giardia duodenalis assemblage B</name>
    <dbReference type="NCBI Taxonomy" id="1394984"/>
    <lineage>
        <taxon>Eukaryota</taxon>
        <taxon>Metamonada</taxon>
        <taxon>Diplomonadida</taxon>
        <taxon>Hexamitidae</taxon>
        <taxon>Giardiinae</taxon>
        <taxon>Giardia</taxon>
    </lineage>
</organism>
<dbReference type="VEuPathDB" id="GiardiaDB:QR46_1012"/>
<protein>
    <submittedName>
        <fullName evidence="2">Uncharacterized protein</fullName>
    </submittedName>
</protein>
<comment type="caution">
    <text evidence="2">The sequence shown here is derived from an EMBL/GenBank/DDBJ whole genome shotgun (WGS) entry which is preliminary data.</text>
</comment>
<proteinExistence type="predicted"/>